<keyword evidence="1" id="KW-0678">Repressor</keyword>
<dbReference type="Gene3D" id="1.10.1660.10">
    <property type="match status" value="1"/>
</dbReference>
<dbReference type="STRING" id="1319815.HMPREF0202_01367"/>
<gene>
    <name evidence="6" type="ORF">HMPREF0202_01367</name>
</gene>
<keyword evidence="2" id="KW-0805">Transcription regulation</keyword>
<dbReference type="PANTHER" id="PTHR30204:SF69">
    <property type="entry name" value="MERR-FAMILY TRANSCRIPTIONAL REGULATOR"/>
    <property type="match status" value="1"/>
</dbReference>
<accession>U7VAK1</accession>
<dbReference type="InterPro" id="IPR000551">
    <property type="entry name" value="MerR-type_HTH_dom"/>
</dbReference>
<reference evidence="6 7" key="1">
    <citation type="submission" date="2013-08" db="EMBL/GenBank/DDBJ databases">
        <authorList>
            <person name="Weinstock G."/>
            <person name="Sodergren E."/>
            <person name="Wylie T."/>
            <person name="Fulton L."/>
            <person name="Fulton R."/>
            <person name="Fronick C."/>
            <person name="O'Laughlin M."/>
            <person name="Godfrey J."/>
            <person name="Miner T."/>
            <person name="Herter B."/>
            <person name="Appelbaum E."/>
            <person name="Cordes M."/>
            <person name="Lek S."/>
            <person name="Wollam A."/>
            <person name="Pepin K.H."/>
            <person name="Palsikar V.B."/>
            <person name="Mitreva M."/>
            <person name="Wilson R.K."/>
        </authorList>
    </citation>
    <scope>NUCLEOTIDE SEQUENCE [LARGE SCALE GENOMIC DNA]</scope>
    <source>
        <strain evidence="6 7">ATCC BAA-474</strain>
    </source>
</reference>
<evidence type="ECO:0000313" key="7">
    <source>
        <dbReference type="Proteomes" id="UP000017081"/>
    </source>
</evidence>
<dbReference type="PROSITE" id="PS50937">
    <property type="entry name" value="HTH_MERR_2"/>
    <property type="match status" value="1"/>
</dbReference>
<dbReference type="GO" id="GO:0003677">
    <property type="term" value="F:DNA binding"/>
    <property type="evidence" value="ECO:0007669"/>
    <property type="project" value="UniProtKB-KW"/>
</dbReference>
<dbReference type="Pfam" id="PF13411">
    <property type="entry name" value="MerR_1"/>
    <property type="match status" value="1"/>
</dbReference>
<keyword evidence="7" id="KW-1185">Reference proteome</keyword>
<dbReference type="InterPro" id="IPR009061">
    <property type="entry name" value="DNA-bd_dom_put_sf"/>
</dbReference>
<dbReference type="EMBL" id="AXZF01000053">
    <property type="protein sequence ID" value="ERT68717.1"/>
    <property type="molecule type" value="Genomic_DNA"/>
</dbReference>
<comment type="caution">
    <text evidence="6">The sequence shown here is derived from an EMBL/GenBank/DDBJ whole genome shotgun (WGS) entry which is preliminary data.</text>
</comment>
<dbReference type="GO" id="GO:0003700">
    <property type="term" value="F:DNA-binding transcription factor activity"/>
    <property type="evidence" value="ECO:0007669"/>
    <property type="project" value="InterPro"/>
</dbReference>
<protein>
    <recommendedName>
        <fullName evidence="5">HTH merR-type domain-containing protein</fullName>
    </recommendedName>
</protein>
<dbReference type="AlphaFoldDB" id="U7VAK1"/>
<feature type="domain" description="HTH merR-type" evidence="5">
    <location>
        <begin position="4"/>
        <end position="72"/>
    </location>
</feature>
<evidence type="ECO:0000259" key="5">
    <source>
        <dbReference type="PROSITE" id="PS50937"/>
    </source>
</evidence>
<dbReference type="HOGENOM" id="CLU_1080513_0_0_0"/>
<dbReference type="PANTHER" id="PTHR30204">
    <property type="entry name" value="REDOX-CYCLING DRUG-SENSING TRANSCRIPTIONAL ACTIVATOR SOXR"/>
    <property type="match status" value="1"/>
</dbReference>
<sequence>MKEYISIRDIVKSMDLTTRTLRYYEEIGLIKASQEGRGNRFYSKEEINKLIYLNELKNRGFSLKEIEGLLGNKCCNQKNIYLKSRVEENEKTINYLKWQNEKIEEEMDIIEKFGLENIFINIEDMPLRKYFTVKESNKIYNDPDVESVWNLENYDIMDEKTYGGDFEKILSKESDEYTLELYPHKNGDFILPEGKYLVAYSRDGLNKQFEIFKKMESFLKERALEYENRVYVENKFRIFCKRERKVVLITKAFIKIS</sequence>
<dbReference type="SMART" id="SM00422">
    <property type="entry name" value="HTH_MERR"/>
    <property type="match status" value="1"/>
</dbReference>
<evidence type="ECO:0000256" key="3">
    <source>
        <dbReference type="ARBA" id="ARBA00023125"/>
    </source>
</evidence>
<dbReference type="Proteomes" id="UP000017081">
    <property type="component" value="Unassembled WGS sequence"/>
</dbReference>
<organism evidence="6 7">
    <name type="scientific">Cetobacterium somerae ATCC BAA-474</name>
    <dbReference type="NCBI Taxonomy" id="1319815"/>
    <lineage>
        <taxon>Bacteria</taxon>
        <taxon>Fusobacteriati</taxon>
        <taxon>Fusobacteriota</taxon>
        <taxon>Fusobacteriia</taxon>
        <taxon>Fusobacteriales</taxon>
        <taxon>Fusobacteriaceae</taxon>
        <taxon>Cetobacterium</taxon>
    </lineage>
</organism>
<evidence type="ECO:0000256" key="2">
    <source>
        <dbReference type="ARBA" id="ARBA00023015"/>
    </source>
</evidence>
<evidence type="ECO:0000256" key="4">
    <source>
        <dbReference type="ARBA" id="ARBA00023163"/>
    </source>
</evidence>
<dbReference type="SUPFAM" id="SSF46955">
    <property type="entry name" value="Putative DNA-binding domain"/>
    <property type="match status" value="1"/>
</dbReference>
<dbReference type="InterPro" id="IPR047057">
    <property type="entry name" value="MerR_fam"/>
</dbReference>
<proteinExistence type="predicted"/>
<evidence type="ECO:0000313" key="6">
    <source>
        <dbReference type="EMBL" id="ERT68717.1"/>
    </source>
</evidence>
<dbReference type="eggNOG" id="COG0789">
    <property type="taxonomic scope" value="Bacteria"/>
</dbReference>
<dbReference type="RefSeq" id="WP_023050905.1">
    <property type="nucleotide sequence ID" value="NZ_CP173065.2"/>
</dbReference>
<dbReference type="CDD" id="cd00592">
    <property type="entry name" value="HTH_MerR-like"/>
    <property type="match status" value="1"/>
</dbReference>
<evidence type="ECO:0000256" key="1">
    <source>
        <dbReference type="ARBA" id="ARBA00022491"/>
    </source>
</evidence>
<name>U7VAK1_9FUSO</name>
<keyword evidence="3" id="KW-0238">DNA-binding</keyword>
<keyword evidence="4" id="KW-0804">Transcription</keyword>